<proteinExistence type="predicted"/>
<reference evidence="1 2" key="1">
    <citation type="submission" date="2018-08" db="EMBL/GenBank/DDBJ databases">
        <title>Sequencing the genomes of 1000 actinobacteria strains.</title>
        <authorList>
            <person name="Klenk H.-P."/>
        </authorList>
    </citation>
    <scope>NUCLEOTIDE SEQUENCE [LARGE SCALE GENOMIC DNA]</scope>
    <source>
        <strain evidence="1 2">DSM 43927</strain>
    </source>
</reference>
<name>A0A3D9SX88_9ACTN</name>
<comment type="caution">
    <text evidence="1">The sequence shown here is derived from an EMBL/GenBank/DDBJ whole genome shotgun (WGS) entry which is preliminary data.</text>
</comment>
<dbReference type="RefSeq" id="WP_116025709.1">
    <property type="nucleotide sequence ID" value="NZ_QTTT01000001.1"/>
</dbReference>
<dbReference type="Proteomes" id="UP000256661">
    <property type="component" value="Unassembled WGS sequence"/>
</dbReference>
<keyword evidence="2" id="KW-1185">Reference proteome</keyword>
<evidence type="ECO:0000313" key="1">
    <source>
        <dbReference type="EMBL" id="REF00570.1"/>
    </source>
</evidence>
<organism evidence="1 2">
    <name type="scientific">Thermomonospora umbrina</name>
    <dbReference type="NCBI Taxonomy" id="111806"/>
    <lineage>
        <taxon>Bacteria</taxon>
        <taxon>Bacillati</taxon>
        <taxon>Actinomycetota</taxon>
        <taxon>Actinomycetes</taxon>
        <taxon>Streptosporangiales</taxon>
        <taxon>Thermomonosporaceae</taxon>
        <taxon>Thermomonospora</taxon>
    </lineage>
</organism>
<protein>
    <submittedName>
        <fullName evidence="1">Uncharacterized protein</fullName>
    </submittedName>
</protein>
<gene>
    <name evidence="1" type="ORF">DFJ69_6120</name>
</gene>
<dbReference type="AlphaFoldDB" id="A0A3D9SX88"/>
<accession>A0A3D9SX88</accession>
<dbReference type="EMBL" id="QTTT01000001">
    <property type="protein sequence ID" value="REF00570.1"/>
    <property type="molecule type" value="Genomic_DNA"/>
</dbReference>
<dbReference type="OrthoDB" id="4571909at2"/>
<evidence type="ECO:0000313" key="2">
    <source>
        <dbReference type="Proteomes" id="UP000256661"/>
    </source>
</evidence>
<sequence length="132" mass="14021">MPHYHVTWEIEQWAVDPHEAALKAWRCRSGPGSLANTFIVTDPATGAAVKVTIPGADDEAPAVERPQRFTMTVQAGVTVDAATPEEARRLLDNVDFELVALGGPVRLGLVQTPLTAPPDFTPPQPVTAGSAT</sequence>